<dbReference type="SUPFAM" id="SSF141371">
    <property type="entry name" value="PilZ domain-like"/>
    <property type="match status" value="2"/>
</dbReference>
<dbReference type="Pfam" id="PF07238">
    <property type="entry name" value="PilZ"/>
    <property type="match status" value="1"/>
</dbReference>
<dbReference type="InterPro" id="IPR009875">
    <property type="entry name" value="PilZ_domain"/>
</dbReference>
<dbReference type="EMBL" id="RAQO01000006">
    <property type="protein sequence ID" value="RKF17770.1"/>
    <property type="molecule type" value="Genomic_DNA"/>
</dbReference>
<dbReference type="AlphaFoldDB" id="A0A420EAS1"/>
<evidence type="ECO:0000313" key="2">
    <source>
        <dbReference type="EMBL" id="RKF17770.1"/>
    </source>
</evidence>
<evidence type="ECO:0000259" key="1">
    <source>
        <dbReference type="Pfam" id="PF07238"/>
    </source>
</evidence>
<name>A0A420EAS1_9ALTE</name>
<dbReference type="OrthoDB" id="5761885at2"/>
<feature type="domain" description="PilZ" evidence="1">
    <location>
        <begin position="106"/>
        <end position="210"/>
    </location>
</feature>
<dbReference type="GO" id="GO:0035438">
    <property type="term" value="F:cyclic-di-GMP binding"/>
    <property type="evidence" value="ECO:0007669"/>
    <property type="project" value="InterPro"/>
</dbReference>
<keyword evidence="3" id="KW-1185">Reference proteome</keyword>
<sequence>MTNRDALKRVPNNITLGVNVTTRYKQEVEFEARWIGCDETDFIILRITGLKSESGLNLVSAGCPVRVRVNINGKLLAFSSEISSLLNEPKRWMIIKYPIDLMEMPLRKQTRFESYMYATLHLDSKYVIKGILKDLSLKGCKFVPSGVEKFNINLLKKKTLQLQTRFPEHQEDTIIKIQVRNTPKDRKEFALGLMFMGDTSVVRQQIKRQLVNQSVLEAEKD</sequence>
<dbReference type="Proteomes" id="UP000286482">
    <property type="component" value="Unassembled WGS sequence"/>
</dbReference>
<comment type="caution">
    <text evidence="2">The sequence shown here is derived from an EMBL/GenBank/DDBJ whole genome shotgun (WGS) entry which is preliminary data.</text>
</comment>
<protein>
    <submittedName>
        <fullName evidence="2">PilZ domain-containing protein</fullName>
    </submittedName>
</protein>
<gene>
    <name evidence="2" type="ORF">DBZ36_10935</name>
</gene>
<accession>A0A420EAS1</accession>
<organism evidence="2 3">
    <name type="scientific">Alginatibacterium sediminis</name>
    <dbReference type="NCBI Taxonomy" id="2164068"/>
    <lineage>
        <taxon>Bacteria</taxon>
        <taxon>Pseudomonadati</taxon>
        <taxon>Pseudomonadota</taxon>
        <taxon>Gammaproteobacteria</taxon>
        <taxon>Alteromonadales</taxon>
        <taxon>Alteromonadaceae</taxon>
        <taxon>Alginatibacterium</taxon>
    </lineage>
</organism>
<dbReference type="InterPro" id="IPR012349">
    <property type="entry name" value="Split_barrel_FMN-bd"/>
</dbReference>
<dbReference type="Gene3D" id="2.40.10.220">
    <property type="entry name" value="predicted glycosyltransferase like domains"/>
    <property type="match status" value="1"/>
</dbReference>
<dbReference type="Gene3D" id="2.30.110.10">
    <property type="entry name" value="Electron Transport, Fmn-binding Protein, Chain A"/>
    <property type="match status" value="1"/>
</dbReference>
<proteinExistence type="predicted"/>
<evidence type="ECO:0000313" key="3">
    <source>
        <dbReference type="Proteomes" id="UP000286482"/>
    </source>
</evidence>
<reference evidence="2 3" key="1">
    <citation type="submission" date="2018-09" db="EMBL/GenBank/DDBJ databases">
        <authorList>
            <person name="Wang Z."/>
        </authorList>
    </citation>
    <scope>NUCLEOTIDE SEQUENCE [LARGE SCALE GENOMIC DNA]</scope>
    <source>
        <strain evidence="2 3">ALS 81</strain>
    </source>
</reference>